<reference evidence="2" key="1">
    <citation type="submission" date="2021-01" db="EMBL/GenBank/DDBJ databases">
        <authorList>
            <person name="Li R."/>
            <person name="Bekaert M."/>
        </authorList>
    </citation>
    <scope>NUCLEOTIDE SEQUENCE</scope>
    <source>
        <strain evidence="2">Farmed</strain>
    </source>
</reference>
<feature type="region of interest" description="Disordered" evidence="1">
    <location>
        <begin position="1"/>
        <end position="106"/>
    </location>
</feature>
<dbReference type="EMBL" id="CAHIKZ030003855">
    <property type="protein sequence ID" value="CAE1304680.1"/>
    <property type="molecule type" value="Genomic_DNA"/>
</dbReference>
<sequence>MDDARPVADRQSCHRARADSAASVVVDRPLDRQPPYRPPRGSRCARPPARDAARAKAHAQRPQKGAAPHDVARRSNRSPDRGIAGEGGSFQPVLHAQPHHDPRQQRAGNQFTQLGDILRCIGVRQAQPGQCPLCAQLAGFLGDRTRQVTRSALLSAACASSRARTSPLATSRPWRASRRIESARAYLPQHLALLGQCGDAVDVDRQARPFEPTRESLQRPLRIPSGRIACPPKRGSPRGNWRQILSPGSPSSIGGTPRPARDLARRRRLAAMKSSSSGRQAHRLPLARLRAAMDAPHCRCPQSPPSPARSQFGTGQGSGVEPSPDHIDQRPRWPAPHCRAAPGSVRWRPRL</sequence>
<evidence type="ECO:0000313" key="2">
    <source>
        <dbReference type="EMBL" id="CAE1304680.1"/>
    </source>
</evidence>
<feature type="compositionally biased region" description="Basic and acidic residues" evidence="1">
    <location>
        <begin position="1"/>
        <end position="18"/>
    </location>
</feature>
<evidence type="ECO:0000313" key="3">
    <source>
        <dbReference type="Proteomes" id="UP000597762"/>
    </source>
</evidence>
<gene>
    <name evidence="2" type="ORF">SPHA_57236</name>
</gene>
<accession>A0A812DLL3</accession>
<protein>
    <submittedName>
        <fullName evidence="2">Uncharacterized protein</fullName>
    </submittedName>
</protein>
<name>A0A812DLL3_ACAPH</name>
<proteinExistence type="predicted"/>
<comment type="caution">
    <text evidence="2">The sequence shown here is derived from an EMBL/GenBank/DDBJ whole genome shotgun (WGS) entry which is preliminary data.</text>
</comment>
<feature type="compositionally biased region" description="Basic and acidic residues" evidence="1">
    <location>
        <begin position="70"/>
        <end position="80"/>
    </location>
</feature>
<keyword evidence="3" id="KW-1185">Reference proteome</keyword>
<dbReference type="AlphaFoldDB" id="A0A812DLL3"/>
<feature type="compositionally biased region" description="Low complexity" evidence="1">
    <location>
        <begin position="246"/>
        <end position="258"/>
    </location>
</feature>
<feature type="compositionally biased region" description="Low complexity" evidence="1">
    <location>
        <begin position="283"/>
        <end position="292"/>
    </location>
</feature>
<evidence type="ECO:0000256" key="1">
    <source>
        <dbReference type="SAM" id="MobiDB-lite"/>
    </source>
</evidence>
<organism evidence="2 3">
    <name type="scientific">Acanthosepion pharaonis</name>
    <name type="common">Pharaoh cuttlefish</name>
    <name type="synonym">Sepia pharaonis</name>
    <dbReference type="NCBI Taxonomy" id="158019"/>
    <lineage>
        <taxon>Eukaryota</taxon>
        <taxon>Metazoa</taxon>
        <taxon>Spiralia</taxon>
        <taxon>Lophotrochozoa</taxon>
        <taxon>Mollusca</taxon>
        <taxon>Cephalopoda</taxon>
        <taxon>Coleoidea</taxon>
        <taxon>Decapodiformes</taxon>
        <taxon>Sepiida</taxon>
        <taxon>Sepiina</taxon>
        <taxon>Sepiidae</taxon>
        <taxon>Acanthosepion</taxon>
    </lineage>
</organism>
<dbReference type="Proteomes" id="UP000597762">
    <property type="component" value="Unassembled WGS sequence"/>
</dbReference>
<feature type="region of interest" description="Disordered" evidence="1">
    <location>
        <begin position="223"/>
        <end position="351"/>
    </location>
</feature>